<evidence type="ECO:0000313" key="7">
    <source>
        <dbReference type="EMBL" id="KAK3102783.1"/>
    </source>
</evidence>
<proteinExistence type="predicted"/>
<evidence type="ECO:0000256" key="2">
    <source>
        <dbReference type="ARBA" id="ARBA00022771"/>
    </source>
</evidence>
<feature type="region of interest" description="Disordered" evidence="5">
    <location>
        <begin position="1286"/>
        <end position="1325"/>
    </location>
</feature>
<feature type="compositionally biased region" description="Polar residues" evidence="5">
    <location>
        <begin position="1581"/>
        <end position="1597"/>
    </location>
</feature>
<feature type="region of interest" description="Disordered" evidence="5">
    <location>
        <begin position="594"/>
        <end position="615"/>
    </location>
</feature>
<feature type="compositionally biased region" description="Polar residues" evidence="5">
    <location>
        <begin position="784"/>
        <end position="793"/>
    </location>
</feature>
<feature type="compositionally biased region" description="Polar residues" evidence="5">
    <location>
        <begin position="600"/>
        <end position="615"/>
    </location>
</feature>
<feature type="compositionally biased region" description="Basic and acidic residues" evidence="5">
    <location>
        <begin position="1174"/>
        <end position="1183"/>
    </location>
</feature>
<dbReference type="InterPro" id="IPR038545">
    <property type="entry name" value="Znf_DBF_sf"/>
</dbReference>
<accession>A0AA89C7K2</accession>
<dbReference type="PANTHER" id="PTHR15375">
    <property type="entry name" value="ACTIVATOR OF S-PHASE KINASE-RELATED"/>
    <property type="match status" value="1"/>
</dbReference>
<name>A0AA89C7K2_PINIB</name>
<feature type="compositionally biased region" description="Basic and acidic residues" evidence="5">
    <location>
        <begin position="795"/>
        <end position="807"/>
    </location>
</feature>
<dbReference type="PANTHER" id="PTHR15375:SF26">
    <property type="entry name" value="PROTEIN CHIFFON"/>
    <property type="match status" value="1"/>
</dbReference>
<feature type="compositionally biased region" description="Basic and acidic residues" evidence="5">
    <location>
        <begin position="926"/>
        <end position="935"/>
    </location>
</feature>
<feature type="compositionally biased region" description="Basic and acidic residues" evidence="5">
    <location>
        <begin position="1637"/>
        <end position="1663"/>
    </location>
</feature>
<evidence type="ECO:0000256" key="1">
    <source>
        <dbReference type="ARBA" id="ARBA00022723"/>
    </source>
</evidence>
<evidence type="ECO:0000256" key="4">
    <source>
        <dbReference type="PROSITE-ProRule" id="PRU00600"/>
    </source>
</evidence>
<dbReference type="GO" id="GO:0003676">
    <property type="term" value="F:nucleic acid binding"/>
    <property type="evidence" value="ECO:0007669"/>
    <property type="project" value="InterPro"/>
</dbReference>
<dbReference type="GO" id="GO:0008270">
    <property type="term" value="F:zinc ion binding"/>
    <property type="evidence" value="ECO:0007669"/>
    <property type="project" value="UniProtKB-KW"/>
</dbReference>
<dbReference type="GO" id="GO:1901987">
    <property type="term" value="P:regulation of cell cycle phase transition"/>
    <property type="evidence" value="ECO:0007669"/>
    <property type="project" value="TreeGrafter"/>
</dbReference>
<dbReference type="InterPro" id="IPR006572">
    <property type="entry name" value="Znf_DBF"/>
</dbReference>
<feature type="compositionally biased region" description="Basic and acidic residues" evidence="5">
    <location>
        <begin position="1540"/>
        <end position="1552"/>
    </location>
</feature>
<evidence type="ECO:0000256" key="5">
    <source>
        <dbReference type="SAM" id="MobiDB-lite"/>
    </source>
</evidence>
<feature type="compositionally biased region" description="Polar residues" evidence="5">
    <location>
        <begin position="729"/>
        <end position="756"/>
    </location>
</feature>
<feature type="region of interest" description="Disordered" evidence="5">
    <location>
        <begin position="1454"/>
        <end position="1554"/>
    </location>
</feature>
<keyword evidence="8" id="KW-1185">Reference proteome</keyword>
<feature type="compositionally biased region" description="Basic residues" evidence="5">
    <location>
        <begin position="466"/>
        <end position="477"/>
    </location>
</feature>
<feature type="region of interest" description="Disordered" evidence="5">
    <location>
        <begin position="418"/>
        <end position="542"/>
    </location>
</feature>
<dbReference type="GO" id="GO:0010571">
    <property type="term" value="P:positive regulation of nuclear cell cycle DNA replication"/>
    <property type="evidence" value="ECO:0007669"/>
    <property type="project" value="TreeGrafter"/>
</dbReference>
<feature type="compositionally biased region" description="Polar residues" evidence="5">
    <location>
        <begin position="481"/>
        <end position="509"/>
    </location>
</feature>
<feature type="region of interest" description="Disordered" evidence="5">
    <location>
        <begin position="922"/>
        <end position="958"/>
    </location>
</feature>
<dbReference type="PROSITE" id="PS51265">
    <property type="entry name" value="ZF_DBF4"/>
    <property type="match status" value="1"/>
</dbReference>
<feature type="compositionally biased region" description="Polar residues" evidence="5">
    <location>
        <begin position="128"/>
        <end position="140"/>
    </location>
</feature>
<feature type="compositionally biased region" description="Basic residues" evidence="5">
    <location>
        <begin position="1672"/>
        <end position="1682"/>
    </location>
</feature>
<feature type="compositionally biased region" description="Polar residues" evidence="5">
    <location>
        <begin position="705"/>
        <end position="719"/>
    </location>
</feature>
<feature type="region of interest" description="Disordered" evidence="5">
    <location>
        <begin position="1203"/>
        <end position="1231"/>
    </location>
</feature>
<feature type="region of interest" description="Disordered" evidence="5">
    <location>
        <begin position="45"/>
        <end position="65"/>
    </location>
</feature>
<protein>
    <recommendedName>
        <fullName evidence="6">DBF4-type domain-containing protein</fullName>
    </recommendedName>
</protein>
<feature type="compositionally biased region" description="Polar residues" evidence="5">
    <location>
        <begin position="1613"/>
        <end position="1630"/>
    </location>
</feature>
<feature type="domain" description="DBF4-type" evidence="6">
    <location>
        <begin position="354"/>
        <end position="403"/>
    </location>
</feature>
<feature type="compositionally biased region" description="Basic residues" evidence="5">
    <location>
        <begin position="1494"/>
        <end position="1504"/>
    </location>
</feature>
<reference evidence="7" key="1">
    <citation type="submission" date="2019-08" db="EMBL/GenBank/DDBJ databases">
        <title>The improved chromosome-level genome for the pearl oyster Pinctada fucata martensii using PacBio sequencing and Hi-C.</title>
        <authorList>
            <person name="Zheng Z."/>
        </authorList>
    </citation>
    <scope>NUCLEOTIDE SEQUENCE</scope>
    <source>
        <strain evidence="7">ZZ-2019</strain>
        <tissue evidence="7">Adductor muscle</tissue>
    </source>
</reference>
<organism evidence="7 8">
    <name type="scientific">Pinctada imbricata</name>
    <name type="common">Atlantic pearl-oyster</name>
    <name type="synonym">Pinctada martensii</name>
    <dbReference type="NCBI Taxonomy" id="66713"/>
    <lineage>
        <taxon>Eukaryota</taxon>
        <taxon>Metazoa</taxon>
        <taxon>Spiralia</taxon>
        <taxon>Lophotrochozoa</taxon>
        <taxon>Mollusca</taxon>
        <taxon>Bivalvia</taxon>
        <taxon>Autobranchia</taxon>
        <taxon>Pteriomorphia</taxon>
        <taxon>Pterioida</taxon>
        <taxon>Pterioidea</taxon>
        <taxon>Pteriidae</taxon>
        <taxon>Pinctada</taxon>
    </lineage>
</organism>
<feature type="region of interest" description="Disordered" evidence="5">
    <location>
        <begin position="1048"/>
        <end position="1128"/>
    </location>
</feature>
<dbReference type="Gene3D" id="6.10.250.3410">
    <property type="entry name" value="DBF zinc finger"/>
    <property type="match status" value="1"/>
</dbReference>
<keyword evidence="3" id="KW-0862">Zinc</keyword>
<feature type="compositionally biased region" description="Polar residues" evidence="5">
    <location>
        <begin position="1159"/>
        <end position="1173"/>
    </location>
</feature>
<feature type="compositionally biased region" description="Basic and acidic residues" evidence="5">
    <location>
        <begin position="530"/>
        <end position="541"/>
    </location>
</feature>
<feature type="compositionally biased region" description="Low complexity" evidence="5">
    <location>
        <begin position="1454"/>
        <end position="1463"/>
    </location>
</feature>
<dbReference type="InterPro" id="IPR051590">
    <property type="entry name" value="Replication_Regulatory_Kinase"/>
</dbReference>
<feature type="region of interest" description="Disordered" evidence="5">
    <location>
        <begin position="695"/>
        <end position="761"/>
    </location>
</feature>
<keyword evidence="1" id="KW-0479">Metal-binding</keyword>
<gene>
    <name evidence="7" type="ORF">FSP39_013881</name>
</gene>
<evidence type="ECO:0000256" key="3">
    <source>
        <dbReference type="ARBA" id="ARBA00022833"/>
    </source>
</evidence>
<comment type="caution">
    <text evidence="7">The sequence shown here is derived from an EMBL/GenBank/DDBJ whole genome shotgun (WGS) entry which is preliminary data.</text>
</comment>
<feature type="compositionally biased region" description="Polar residues" evidence="5">
    <location>
        <begin position="1299"/>
        <end position="1311"/>
    </location>
</feature>
<dbReference type="Proteomes" id="UP001186944">
    <property type="component" value="Unassembled WGS sequence"/>
</dbReference>
<feature type="region of interest" description="Disordered" evidence="5">
    <location>
        <begin position="265"/>
        <end position="330"/>
    </location>
</feature>
<dbReference type="GO" id="GO:0043539">
    <property type="term" value="F:protein serine/threonine kinase activator activity"/>
    <property type="evidence" value="ECO:0007669"/>
    <property type="project" value="TreeGrafter"/>
</dbReference>
<dbReference type="FunFam" id="6.10.250.3410:FF:000001">
    <property type="entry name" value="Protein DBF4 homolog A"/>
    <property type="match status" value="1"/>
</dbReference>
<feature type="region of interest" description="Disordered" evidence="5">
    <location>
        <begin position="784"/>
        <end position="837"/>
    </location>
</feature>
<dbReference type="GO" id="GO:0031431">
    <property type="term" value="C:Dbf4-dependent protein kinase complex"/>
    <property type="evidence" value="ECO:0007669"/>
    <property type="project" value="TreeGrafter"/>
</dbReference>
<feature type="region of interest" description="Disordered" evidence="5">
    <location>
        <begin position="114"/>
        <end position="175"/>
    </location>
</feature>
<dbReference type="EMBL" id="VSWD01000005">
    <property type="protein sequence ID" value="KAK3102783.1"/>
    <property type="molecule type" value="Genomic_DNA"/>
</dbReference>
<feature type="compositionally biased region" description="Basic and acidic residues" evidence="5">
    <location>
        <begin position="280"/>
        <end position="294"/>
    </location>
</feature>
<evidence type="ECO:0000313" key="8">
    <source>
        <dbReference type="Proteomes" id="UP001186944"/>
    </source>
</evidence>
<dbReference type="SMART" id="SM00586">
    <property type="entry name" value="ZnF_DBF"/>
    <property type="match status" value="1"/>
</dbReference>
<keyword evidence="2 4" id="KW-0863">Zinc-finger</keyword>
<dbReference type="Pfam" id="PF07535">
    <property type="entry name" value="zf-DBF"/>
    <property type="match status" value="1"/>
</dbReference>
<feature type="region of interest" description="Disordered" evidence="5">
    <location>
        <begin position="1568"/>
        <end position="1682"/>
    </location>
</feature>
<feature type="region of interest" description="Disordered" evidence="5">
    <location>
        <begin position="1141"/>
        <end position="1189"/>
    </location>
</feature>
<sequence>MGREIDEEIDDNDGERDGCGGVNFEISALSITGLDLFSDRFSSRFKQDAPKGKRKLEFKEKKSEKTRLPLAEKIILVDLKDGPQKKKIEADLKILGARVDTFLSKDIHYLITGQPRPVSSRDDHHGQSPASPADVNTPSPFNCGPSPSPTVGGGKQAPPETVPRGKAIAQRAKSSRQLGVTEDLSQLVVRNAEKFGVKIVALDSALKWIQRELAKLPASLLKGPDNQKGRNHVRLKKLKSPFIKFEAASLQYKAIQQHLEVWPRANTDTPRGTCPFDGNGMRRGDRSREDRGERIGLIPLEPVLSDTPSKESKTTTPDSKSKSGKKRHSTSIVGGVRIVTAGEIRRQKEQRRIQDRRRGYCECCEDKYEDLYKHVRDEKHKAFVRDKKNYEKLDVLIRTGPDVASFIQRVLMNHCSKKSTTGKDSMAKEKDIAELPGESGIREKSSTVLNGSLRRKVSLRKESPRKTSKHSPRKVSLKGHISTTKSPLSNKETVNDSKTGPCDSNQESVENTRRRSPRKSPRKSPFISKCKNEQDGGHSLESHFFPARTRNFIVVHHKSPKDDKSLGTKAVKATKDLTLSKKAIVENNVSGENEDKAKISPQSTEHIPNTCSHSQGIDKSAVHKEDHIEEQFLTEQTIEEMSPVVQESDACSNLINEQVQDKEPSIDLDTVINDSEETSQISDNKNLQIGAIDSQKSKDGATVDSAGNVNFSPTSTCRRTSLRRGNKSGVHTSKADSPSQVSTQTQKVSKNSSIIDMSQEDEVDGDVVMPAKTVVENDVSVNISNAENTNSLEGMSHDATNKMEGSRRLRSRLSRSCEKSQSRNTSTFSNEVDDGEEKVRHAREVAIRNGNQVLSSPLRAKMSVVTNKCRNEPRSTKIKSVVVVEESSNKIQTLAETFQAEHTQSKESENKVEVESSAVELAEDADSCKHGNRDQIDEETSPGDIAKSKEPDDNSVISPSHYQEHLLVASDFVDKIHRLRATNRRNQIVDEKVKIISEGSPVVASPMHRTQNNVSFQKSESEKIQKEVSSISLDITSEAQRRKCLKKIKQSVPGSPKFNKSPAFKAKMKKKSRNLHDIRNPRRSVLCSKNDIELISDSSSPTKEGNSDSEKLPDNSSQKPKIRVPEKGKVARVKALSRKRLLSAVQKSPESKVPRRSLRSATENSLCTNSGDADNNKEEKDGGRGNQFMGQCINTTVKILQEDEHSSTNLQEGLRKSARNRQMGRGQNSLDSGIVHQGLEESNKDSASCSTSVLRESTYSVSNVATSNDGKFVAIKKIDPSTPILKGRPTFAESEKRTSLLSSEIKSPSKSPRQRRKTVNKNSASPFSLTWRNAKGYTPKSKRKRVSLNKSWNLLSNRSIVKLFENDKDEEVFEGFEPTELNEEKAVVSEASYVETTEVEFENDSDREWYVEEEEDENNLSAYVPNILSSPGFKSDSSWGEACADFINSKANSSLLRASSPRRSSPRRSPLKMVRNLMKSPTGKCKSHVTSASGHKKCEKRKRLQSQENDDAVLDEKNSFTPKRKKLSRSQSVTFAMKNGVDKGSEEDGVEKVDDDIVFNYMSPQKLKHKCDESDEEIMGISSSPLEETTVLKTSTPHARVERRSSRSKKALNLSNVSVSNEDPTSSAIGSHSFPMLEHRNENRQENDAVTRCSEKGEDKSAKSNENVSSRVQRRSGRLHRS</sequence>
<evidence type="ECO:0000259" key="6">
    <source>
        <dbReference type="PROSITE" id="PS51265"/>
    </source>
</evidence>